<accession>A0AAD4XMR8</accession>
<keyword evidence="2" id="KW-1015">Disulfide bond</keyword>
<protein>
    <recommendedName>
        <fullName evidence="5">Pectinesterase inhibitor domain-containing protein</fullName>
    </recommendedName>
</protein>
<dbReference type="Pfam" id="PF04043">
    <property type="entry name" value="PMEI"/>
    <property type="match status" value="1"/>
</dbReference>
<evidence type="ECO:0000256" key="4">
    <source>
        <dbReference type="SAM" id="SignalP"/>
    </source>
</evidence>
<dbReference type="CDD" id="cd15795">
    <property type="entry name" value="PMEI-Pla_a_1_like"/>
    <property type="match status" value="1"/>
</dbReference>
<evidence type="ECO:0000259" key="5">
    <source>
        <dbReference type="SMART" id="SM00856"/>
    </source>
</evidence>
<dbReference type="InterPro" id="IPR034088">
    <property type="entry name" value="Pla_a_1-like"/>
</dbReference>
<evidence type="ECO:0000256" key="2">
    <source>
        <dbReference type="ARBA" id="ARBA00023157"/>
    </source>
</evidence>
<comment type="caution">
    <text evidence="6">The sequence shown here is derived from an EMBL/GenBank/DDBJ whole genome shotgun (WGS) entry which is preliminary data.</text>
</comment>
<dbReference type="InterPro" id="IPR035513">
    <property type="entry name" value="Invertase/methylesterase_inhib"/>
</dbReference>
<gene>
    <name evidence="6" type="ORF">MKW98_026213</name>
</gene>
<evidence type="ECO:0000313" key="6">
    <source>
        <dbReference type="EMBL" id="KAI3934805.1"/>
    </source>
</evidence>
<reference evidence="6" key="1">
    <citation type="submission" date="2022-04" db="EMBL/GenBank/DDBJ databases">
        <title>A functionally conserved STORR gene fusion in Papaver species that diverged 16.8 million years ago.</title>
        <authorList>
            <person name="Catania T."/>
        </authorList>
    </citation>
    <scope>NUCLEOTIDE SEQUENCE</scope>
    <source>
        <strain evidence="6">S-188037</strain>
    </source>
</reference>
<comment type="similarity">
    <text evidence="3">Belongs to the PMEI family.</text>
</comment>
<dbReference type="EMBL" id="JAJJMB010006393">
    <property type="protein sequence ID" value="KAI3934805.1"/>
    <property type="molecule type" value="Genomic_DNA"/>
</dbReference>
<feature type="domain" description="Pectinesterase inhibitor" evidence="5">
    <location>
        <begin position="26"/>
        <end position="164"/>
    </location>
</feature>
<dbReference type="Proteomes" id="UP001202328">
    <property type="component" value="Unassembled WGS sequence"/>
</dbReference>
<dbReference type="NCBIfam" id="TIGR01614">
    <property type="entry name" value="PME_inhib"/>
    <property type="match status" value="1"/>
</dbReference>
<dbReference type="InterPro" id="IPR006501">
    <property type="entry name" value="Pectinesterase_inhib_dom"/>
</dbReference>
<organism evidence="6 7">
    <name type="scientific">Papaver atlanticum</name>
    <dbReference type="NCBI Taxonomy" id="357466"/>
    <lineage>
        <taxon>Eukaryota</taxon>
        <taxon>Viridiplantae</taxon>
        <taxon>Streptophyta</taxon>
        <taxon>Embryophyta</taxon>
        <taxon>Tracheophyta</taxon>
        <taxon>Spermatophyta</taxon>
        <taxon>Magnoliopsida</taxon>
        <taxon>Ranunculales</taxon>
        <taxon>Papaveraceae</taxon>
        <taxon>Papaveroideae</taxon>
        <taxon>Papaver</taxon>
    </lineage>
</organism>
<name>A0AAD4XMR8_9MAGN</name>
<dbReference type="SUPFAM" id="SSF101148">
    <property type="entry name" value="Plant invertase/pectin methylesterase inhibitor"/>
    <property type="match status" value="1"/>
</dbReference>
<dbReference type="AlphaFoldDB" id="A0AAD4XMR8"/>
<evidence type="ECO:0000256" key="1">
    <source>
        <dbReference type="ARBA" id="ARBA00022729"/>
    </source>
</evidence>
<evidence type="ECO:0000313" key="7">
    <source>
        <dbReference type="Proteomes" id="UP001202328"/>
    </source>
</evidence>
<keyword evidence="1 4" id="KW-0732">Signal</keyword>
<dbReference type="PANTHER" id="PTHR35357">
    <property type="entry name" value="OS02G0537100 PROTEIN"/>
    <property type="match status" value="1"/>
</dbReference>
<proteinExistence type="inferred from homology"/>
<sequence>MSPTLSLLSLSSIFIVFLVLNSFHGVNGDFIASTSDPQLKYDFCVASLSENPASKDADILRLGEISLETCQQKVTSIHSLLFKIVYTEGKGKQDPKPYYPLNSCLGIAIYHFKIKDYNTTDTMLTVASGTPTECENRFKESGLASPFTKENGDFFQLTRISLSITHMVK</sequence>
<feature type="signal peptide" evidence="4">
    <location>
        <begin position="1"/>
        <end position="28"/>
    </location>
</feature>
<evidence type="ECO:0000256" key="3">
    <source>
        <dbReference type="ARBA" id="ARBA00038471"/>
    </source>
</evidence>
<dbReference type="Gene3D" id="1.20.140.40">
    <property type="entry name" value="Invertase/pectin methylesterase inhibitor family protein"/>
    <property type="match status" value="1"/>
</dbReference>
<dbReference type="PANTHER" id="PTHR35357:SF8">
    <property type="entry name" value="OS01G0111000 PROTEIN"/>
    <property type="match status" value="1"/>
</dbReference>
<keyword evidence="7" id="KW-1185">Reference proteome</keyword>
<dbReference type="SMART" id="SM00856">
    <property type="entry name" value="PMEI"/>
    <property type="match status" value="1"/>
</dbReference>
<dbReference type="GO" id="GO:0004857">
    <property type="term" value="F:enzyme inhibitor activity"/>
    <property type="evidence" value="ECO:0007669"/>
    <property type="project" value="InterPro"/>
</dbReference>
<feature type="chain" id="PRO_5042144243" description="Pectinesterase inhibitor domain-containing protein" evidence="4">
    <location>
        <begin position="29"/>
        <end position="169"/>
    </location>
</feature>